<comment type="caution">
    <text evidence="1">The sequence shown here is derived from an EMBL/GenBank/DDBJ whole genome shotgun (WGS) entry which is preliminary data.</text>
</comment>
<evidence type="ECO:0000313" key="1">
    <source>
        <dbReference type="EMBL" id="MBS2965389.1"/>
    </source>
</evidence>
<accession>A0A8J7WUI4</accession>
<organism evidence="1 2">
    <name type="scientific">Actinocrinis puniceicyclus</name>
    <dbReference type="NCBI Taxonomy" id="977794"/>
    <lineage>
        <taxon>Bacteria</taxon>
        <taxon>Bacillati</taxon>
        <taxon>Actinomycetota</taxon>
        <taxon>Actinomycetes</taxon>
        <taxon>Catenulisporales</taxon>
        <taxon>Actinospicaceae</taxon>
        <taxon>Actinocrinis</taxon>
    </lineage>
</organism>
<dbReference type="EMBL" id="JAGSXH010000081">
    <property type="protein sequence ID" value="MBS2965389.1"/>
    <property type="molecule type" value="Genomic_DNA"/>
</dbReference>
<dbReference type="AlphaFoldDB" id="A0A8J7WUI4"/>
<reference evidence="1" key="1">
    <citation type="submission" date="2021-04" db="EMBL/GenBank/DDBJ databases">
        <title>Genome based classification of Actinospica acidithermotolerans sp. nov., an actinobacterium isolated from an Indonesian hot spring.</title>
        <authorList>
            <person name="Kusuma A.B."/>
            <person name="Putra K.E."/>
            <person name="Nafisah S."/>
            <person name="Loh J."/>
            <person name="Nouioui I."/>
            <person name="Goodfellow M."/>
        </authorList>
    </citation>
    <scope>NUCLEOTIDE SEQUENCE</scope>
    <source>
        <strain evidence="1">DSM 45618</strain>
    </source>
</reference>
<dbReference type="RefSeq" id="WP_211469748.1">
    <property type="nucleotide sequence ID" value="NZ_JAGSXH010000081.1"/>
</dbReference>
<evidence type="ECO:0000313" key="2">
    <source>
        <dbReference type="Proteomes" id="UP000677913"/>
    </source>
</evidence>
<gene>
    <name evidence="1" type="ORF">KGA66_20225</name>
</gene>
<name>A0A8J7WUI4_9ACTN</name>
<proteinExistence type="predicted"/>
<keyword evidence="2" id="KW-1185">Reference proteome</keyword>
<sequence length="305" mass="32937">MAGQQVPSALMTQQVHGLLRAGLPIGDTAQVQDLICLRGVVARALDPGTRSSLIRALDGLLRWQLARFEHPRLGDAARILFGVTRGMSGLTLTERRARAAAASGYEVHHFRKRIEPEICARLAGMLSADAEDFAGGAVAPRLGRARRPTRLGADVFAWEVAEHEQALAALWSGVYALRAELLATARLASMNGPRHEQTRSSANNALWRLALLYRQAAAYRQAYGPRLLGADPNTAPEQLAHFAGWHPPVSRTTAAHLTALAEIHPGAEQFAGTLPSSPIAAEAEVWCSALADPPSPIREEQQPWT</sequence>
<protein>
    <submittedName>
        <fullName evidence="1">Uncharacterized protein</fullName>
    </submittedName>
</protein>
<dbReference type="Proteomes" id="UP000677913">
    <property type="component" value="Unassembled WGS sequence"/>
</dbReference>